<evidence type="ECO:0000313" key="7">
    <source>
        <dbReference type="EnsemblPlants" id="Kaladp0028s0004.1.v1.1"/>
    </source>
</evidence>
<evidence type="ECO:0000256" key="1">
    <source>
        <dbReference type="ARBA" id="ARBA00022533"/>
    </source>
</evidence>
<dbReference type="InterPro" id="IPR035966">
    <property type="entry name" value="PKF_sf"/>
</dbReference>
<evidence type="ECO:0000256" key="3">
    <source>
        <dbReference type="ARBA" id="ARBA00022723"/>
    </source>
</evidence>
<dbReference type="Gene3D" id="3.40.50.450">
    <property type="match status" value="1"/>
</dbReference>
<dbReference type="UniPathway" id="UPA00109">
    <property type="reaction ID" value="UER00182"/>
</dbReference>
<keyword evidence="1" id="KW-0021">Allosteric enzyme</keyword>
<evidence type="ECO:0000256" key="2">
    <source>
        <dbReference type="ARBA" id="ARBA00022679"/>
    </source>
</evidence>
<dbReference type="EnsemblPlants" id="Kaladp0028s0004.1.v1.1">
    <property type="protein sequence ID" value="Kaladp0028s0004.1.v1.1"/>
    <property type="gene ID" value="Kaladp0028s0004.v1.1"/>
</dbReference>
<name>A0A7N0T988_KALFE</name>
<dbReference type="InterPro" id="IPR000023">
    <property type="entry name" value="Phosphofructokinase_dom"/>
</dbReference>
<keyword evidence="2" id="KW-0808">Transferase</keyword>
<proteinExistence type="predicted"/>
<dbReference type="Gramene" id="Kaladp0028s0004.1.v1.1">
    <property type="protein sequence ID" value="Kaladp0028s0004.1.v1.1"/>
    <property type="gene ID" value="Kaladp0028s0004.v1.1"/>
</dbReference>
<dbReference type="OMA" id="IQRISME"/>
<evidence type="ECO:0000313" key="8">
    <source>
        <dbReference type="Proteomes" id="UP000594263"/>
    </source>
</evidence>
<sequence length="210" mass="23685">MSAAKIDFTDPDWKVKFQEDFETRFNIPHLTDVFPDSPSFPSTFCLQSSRTPVVEEYSADFQVEDKWHGYINNNDRVLLKVIHYSSPTSAGAECIDKDCTWVEQWVHRAGPREKIYFEPENVKAAILTCGGLCPGLNDVIRQVVITLEIYGVKKIVGIPFGYRGFSDEDLSEMELSRKVIQNIHLSGGSYLGVSRGGPTVTEIVDSMEIR</sequence>
<reference evidence="7" key="1">
    <citation type="submission" date="2021-01" db="UniProtKB">
        <authorList>
            <consortium name="EnsemblPlants"/>
        </authorList>
    </citation>
    <scope>IDENTIFICATION</scope>
</reference>
<keyword evidence="3" id="KW-0479">Metal-binding</keyword>
<organism evidence="7 8">
    <name type="scientific">Kalanchoe fedtschenkoi</name>
    <name type="common">Lavender scallops</name>
    <name type="synonym">South American air plant</name>
    <dbReference type="NCBI Taxonomy" id="63787"/>
    <lineage>
        <taxon>Eukaryota</taxon>
        <taxon>Viridiplantae</taxon>
        <taxon>Streptophyta</taxon>
        <taxon>Embryophyta</taxon>
        <taxon>Tracheophyta</taxon>
        <taxon>Spermatophyta</taxon>
        <taxon>Magnoliopsida</taxon>
        <taxon>eudicotyledons</taxon>
        <taxon>Gunneridae</taxon>
        <taxon>Pentapetalae</taxon>
        <taxon>Saxifragales</taxon>
        <taxon>Crassulaceae</taxon>
        <taxon>Kalanchoe</taxon>
    </lineage>
</organism>
<dbReference type="Pfam" id="PF00365">
    <property type="entry name" value="PFK"/>
    <property type="match status" value="1"/>
</dbReference>
<dbReference type="Proteomes" id="UP000594263">
    <property type="component" value="Unplaced"/>
</dbReference>
<keyword evidence="5" id="KW-0460">Magnesium</keyword>
<accession>A0A7N0T988</accession>
<keyword evidence="4" id="KW-0418">Kinase</keyword>
<dbReference type="GO" id="GO:0046872">
    <property type="term" value="F:metal ion binding"/>
    <property type="evidence" value="ECO:0007669"/>
    <property type="project" value="UniProtKB-KW"/>
</dbReference>
<dbReference type="AlphaFoldDB" id="A0A7N0T988"/>
<keyword evidence="8" id="KW-1185">Reference proteome</keyword>
<dbReference type="PANTHER" id="PTHR45770">
    <property type="entry name" value="ATP-DEPENDENT 6-PHOSPHOFRUCTOKINASE 1"/>
    <property type="match status" value="1"/>
</dbReference>
<evidence type="ECO:0000256" key="5">
    <source>
        <dbReference type="ARBA" id="ARBA00022842"/>
    </source>
</evidence>
<dbReference type="InterPro" id="IPR050929">
    <property type="entry name" value="PFKA"/>
</dbReference>
<feature type="domain" description="Phosphofructokinase" evidence="6">
    <location>
        <begin position="124"/>
        <end position="200"/>
    </location>
</feature>
<dbReference type="GO" id="GO:0003872">
    <property type="term" value="F:6-phosphofructokinase activity"/>
    <property type="evidence" value="ECO:0007669"/>
    <property type="project" value="InterPro"/>
</dbReference>
<protein>
    <recommendedName>
        <fullName evidence="6">Phosphofructokinase domain-containing protein</fullName>
    </recommendedName>
</protein>
<dbReference type="SUPFAM" id="SSF53784">
    <property type="entry name" value="Phosphofructokinase"/>
    <property type="match status" value="1"/>
</dbReference>
<evidence type="ECO:0000256" key="4">
    <source>
        <dbReference type="ARBA" id="ARBA00022777"/>
    </source>
</evidence>
<evidence type="ECO:0000259" key="6">
    <source>
        <dbReference type="Pfam" id="PF00365"/>
    </source>
</evidence>